<dbReference type="Gene3D" id="3.60.15.10">
    <property type="entry name" value="Ribonuclease Z/Hydroxyacylglutathione hydrolase-like"/>
    <property type="match status" value="1"/>
</dbReference>
<proteinExistence type="predicted"/>
<dbReference type="PANTHER" id="PTHR43041">
    <property type="entry name" value="HYDROLASE, METALLO-BETA-LACTAMASE SUPERFAMILY"/>
    <property type="match status" value="1"/>
</dbReference>
<protein>
    <submittedName>
        <fullName evidence="2">Beta-lactamase domain-containing protein</fullName>
    </submittedName>
</protein>
<dbReference type="AlphaFoldDB" id="D6Z1R8"/>
<organism evidence="2 3">
    <name type="scientific">Desulfurivibrio alkaliphilus (strain DSM 19089 / UNIQEM U267 / AHT2)</name>
    <dbReference type="NCBI Taxonomy" id="589865"/>
    <lineage>
        <taxon>Bacteria</taxon>
        <taxon>Pseudomonadati</taxon>
        <taxon>Thermodesulfobacteriota</taxon>
        <taxon>Desulfobulbia</taxon>
        <taxon>Desulfobulbales</taxon>
        <taxon>Desulfobulbaceae</taxon>
        <taxon>Desulfurivibrio</taxon>
    </lineage>
</organism>
<evidence type="ECO:0000313" key="3">
    <source>
        <dbReference type="Proteomes" id="UP000001508"/>
    </source>
</evidence>
<dbReference type="InterPro" id="IPR045761">
    <property type="entry name" value="ODP_dom"/>
</dbReference>
<evidence type="ECO:0000313" key="2">
    <source>
        <dbReference type="EMBL" id="ADH85493.1"/>
    </source>
</evidence>
<keyword evidence="3" id="KW-1185">Reference proteome</keyword>
<dbReference type="InterPro" id="IPR001279">
    <property type="entry name" value="Metallo-B-lactamas"/>
</dbReference>
<sequence length="267" mass="30084">MNPDLTFSHLSTIKVNAHHPTKLYQQAEHAVYWLGIDEETAFRCNVYLIVDGRQAVLVDPGSRSFFPTVRRQVAQLLPPEQISGIILCHQDPDVAASFLDWLELAPRARIYTSPRTQVLLPHYGRSGYEYSDITAQPRLELPSGAALRFIEAPFLHSPGAFVTYDETARCLFSGDIWAALDVDWQLVVDDFHAHRQRMDLFHLDYMASNIATQGFVRRLDGLTIDAILPQHGSIIPPRHVAAALAYLRNLHCGTDIYYPDLQSAAGY</sequence>
<dbReference type="RefSeq" id="WP_013163023.1">
    <property type="nucleotide sequence ID" value="NC_014216.1"/>
</dbReference>
<dbReference type="SMART" id="SM00849">
    <property type="entry name" value="Lactamase_B"/>
    <property type="match status" value="1"/>
</dbReference>
<dbReference type="HOGENOM" id="CLU_066633_0_0_7"/>
<dbReference type="Proteomes" id="UP000001508">
    <property type="component" value="Chromosome"/>
</dbReference>
<feature type="domain" description="Metallo-beta-lactamase" evidence="1">
    <location>
        <begin position="43"/>
        <end position="231"/>
    </location>
</feature>
<dbReference type="Pfam" id="PF19583">
    <property type="entry name" value="ODP"/>
    <property type="match status" value="1"/>
</dbReference>
<accession>D6Z1R8</accession>
<evidence type="ECO:0000259" key="1">
    <source>
        <dbReference type="SMART" id="SM00849"/>
    </source>
</evidence>
<dbReference type="PANTHER" id="PTHR43041:SF1">
    <property type="entry name" value="METALLO-BETA-LACTAMASE DOMAIN-CONTAINING PROTEIN"/>
    <property type="match status" value="1"/>
</dbReference>
<gene>
    <name evidence="2" type="ordered locus">DaAHT2_0789</name>
</gene>
<dbReference type="CDD" id="cd07709">
    <property type="entry name" value="flavodiiron_proteins_MBL-fold"/>
    <property type="match status" value="1"/>
</dbReference>
<dbReference type="OrthoDB" id="9768433at2"/>
<dbReference type="EMBL" id="CP001940">
    <property type="protein sequence ID" value="ADH85493.1"/>
    <property type="molecule type" value="Genomic_DNA"/>
</dbReference>
<dbReference type="InterPro" id="IPR036866">
    <property type="entry name" value="RibonucZ/Hydroxyglut_hydro"/>
</dbReference>
<dbReference type="SUPFAM" id="SSF56281">
    <property type="entry name" value="Metallo-hydrolase/oxidoreductase"/>
    <property type="match status" value="1"/>
</dbReference>
<name>D6Z1R8_DESAT</name>
<dbReference type="InParanoid" id="D6Z1R8"/>
<reference evidence="3" key="1">
    <citation type="submission" date="2010-02" db="EMBL/GenBank/DDBJ databases">
        <title>Complete sequence of Desulfurivibrio alkaliphilus AHT2.</title>
        <authorList>
            <consortium name="US DOE Joint Genome Institute"/>
            <person name="Pitluck S."/>
            <person name="Chertkov O."/>
            <person name="Detter J.C."/>
            <person name="Han C."/>
            <person name="Tapia R."/>
            <person name="Larimer F."/>
            <person name="Land M."/>
            <person name="Hauser L."/>
            <person name="Kyrpides N."/>
            <person name="Mikhailova N."/>
            <person name="Sorokin D.Y."/>
            <person name="Muyzer G."/>
            <person name="Woyke T."/>
        </authorList>
    </citation>
    <scope>NUCLEOTIDE SEQUENCE [LARGE SCALE GENOMIC DNA]</scope>
    <source>
        <strain evidence="3">DSM 19089 / UNIQEM U267 / AHT2</strain>
    </source>
</reference>
<dbReference type="STRING" id="589865.DaAHT2_0789"/>
<dbReference type="eggNOG" id="COG0426">
    <property type="taxonomic scope" value="Bacteria"/>
</dbReference>
<dbReference type="KEGG" id="dak:DaAHT2_0789"/>